<reference evidence="5" key="1">
    <citation type="submission" date="2014-10" db="EMBL/GenBank/DDBJ databases">
        <authorList>
            <person name="King R."/>
        </authorList>
    </citation>
    <scope>NUCLEOTIDE SEQUENCE [LARGE SCALE GENOMIC DNA]</scope>
    <source>
        <strain evidence="5">A3/5</strain>
    </source>
</reference>
<name>A0A2L2T1Q2_9HYPO</name>
<feature type="signal peptide" evidence="2">
    <location>
        <begin position="1"/>
        <end position="19"/>
    </location>
</feature>
<feature type="compositionally biased region" description="Polar residues" evidence="1">
    <location>
        <begin position="359"/>
        <end position="388"/>
    </location>
</feature>
<evidence type="ECO:0000259" key="3">
    <source>
        <dbReference type="Pfam" id="PF25485"/>
    </source>
</evidence>
<feature type="region of interest" description="Disordered" evidence="1">
    <location>
        <begin position="523"/>
        <end position="558"/>
    </location>
</feature>
<proteinExistence type="predicted"/>
<feature type="compositionally biased region" description="Polar residues" evidence="1">
    <location>
        <begin position="446"/>
        <end position="463"/>
    </location>
</feature>
<keyword evidence="2" id="KW-0732">Signal</keyword>
<evidence type="ECO:0000313" key="5">
    <source>
        <dbReference type="Proteomes" id="UP000245910"/>
    </source>
</evidence>
<feature type="compositionally biased region" description="Low complexity" evidence="1">
    <location>
        <begin position="420"/>
        <end position="445"/>
    </location>
</feature>
<feature type="region of interest" description="Disordered" evidence="1">
    <location>
        <begin position="402"/>
        <end position="463"/>
    </location>
</feature>
<protein>
    <recommendedName>
        <fullName evidence="3">DUF7908 domain-containing protein</fullName>
    </recommendedName>
</protein>
<dbReference type="STRING" id="56646.A0A2L2T1Q2"/>
<evidence type="ECO:0000313" key="4">
    <source>
        <dbReference type="EMBL" id="CEI63349.1"/>
    </source>
</evidence>
<feature type="region of interest" description="Disordered" evidence="1">
    <location>
        <begin position="52"/>
        <end position="73"/>
    </location>
</feature>
<dbReference type="Pfam" id="PF25485">
    <property type="entry name" value="DUF7908"/>
    <property type="match status" value="1"/>
</dbReference>
<dbReference type="Proteomes" id="UP000245910">
    <property type="component" value="Chromosome II"/>
</dbReference>
<evidence type="ECO:0000256" key="2">
    <source>
        <dbReference type="SAM" id="SignalP"/>
    </source>
</evidence>
<keyword evidence="5" id="KW-1185">Reference proteome</keyword>
<feature type="compositionally biased region" description="Polar residues" evidence="1">
    <location>
        <begin position="402"/>
        <end position="419"/>
    </location>
</feature>
<dbReference type="OrthoDB" id="3563678at2759"/>
<feature type="chain" id="PRO_5014733755" description="DUF7908 domain-containing protein" evidence="2">
    <location>
        <begin position="20"/>
        <end position="671"/>
    </location>
</feature>
<accession>A0A2L2T1Q2</accession>
<sequence length="671" mass="69926">MKAFIFIAALLTAAEAVLAKDLVAVEAPADTWCITYLSTYLATVTNPGDILPSDASGNDGPDAQNSGRLPFAPSLHPTFRRNTSISVTRSAMSTDVRDTLGPESSLSTSVVINTVDTSPVNSESSDLDVDPTAAQSSYGVSTITDGLSTMAASTVDAEATSTSTDIIEPAGRIVIFLIQTTDNEKRAIYRRVISGFIGLNNPSVCTFAATFNLAEGQLFADGVPIYYSGEDYKELSAQGRPPSGSITSGFADSGGTLTFRNSDLPNGEAGFCQDADGQVYITFTTGPSGCVPVNLAAYNVEQCQDGRLIGLDELTSSVSGTAITTADQSFSAPSTFGELPESTDLIQSQSIIPSSQTSEFEASATSLSHVTESSTQELGGASSQETSALTVREDLETLSSVLTTSGDSASEPTSASTPHLSSETSDLLDSTTTSSDGTELSTTSGVESQTTTGIETSHIETTIKTSVSETTIILETTEATPTEGDTSSTEVVSDVDTTAATDTTDTTTTNADVITDLEDSTTMEAETTAAETTTSVKPTTTTETATEPEDLTTTEAETTTPEITTTAELTTTTEAAPEPAPQFACGDPGYTTTYTYNSVTFNLQCESNYSYFGLETFSTASFGECLSRCALNSACNGIVWRRASLLCSLTTGVTAYGPDNRFDVATVASRA</sequence>
<dbReference type="InterPro" id="IPR057230">
    <property type="entry name" value="DUF7908"/>
</dbReference>
<feature type="compositionally biased region" description="Low complexity" evidence="1">
    <location>
        <begin position="523"/>
        <end position="545"/>
    </location>
</feature>
<feature type="region of interest" description="Disordered" evidence="1">
    <location>
        <begin position="351"/>
        <end position="388"/>
    </location>
</feature>
<feature type="region of interest" description="Disordered" evidence="1">
    <location>
        <begin position="476"/>
        <end position="504"/>
    </location>
</feature>
<organism evidence="4 5">
    <name type="scientific">Fusarium venenatum</name>
    <dbReference type="NCBI Taxonomy" id="56646"/>
    <lineage>
        <taxon>Eukaryota</taxon>
        <taxon>Fungi</taxon>
        <taxon>Dikarya</taxon>
        <taxon>Ascomycota</taxon>
        <taxon>Pezizomycotina</taxon>
        <taxon>Sordariomycetes</taxon>
        <taxon>Hypocreomycetidae</taxon>
        <taxon>Hypocreales</taxon>
        <taxon>Nectriaceae</taxon>
        <taxon>Fusarium</taxon>
    </lineage>
</organism>
<dbReference type="EMBL" id="LN649230">
    <property type="protein sequence ID" value="CEI63349.1"/>
    <property type="molecule type" value="Genomic_DNA"/>
</dbReference>
<dbReference type="AlphaFoldDB" id="A0A2L2T1Q2"/>
<feature type="domain" description="DUF7908" evidence="3">
    <location>
        <begin position="175"/>
        <end position="300"/>
    </location>
</feature>
<evidence type="ECO:0000256" key="1">
    <source>
        <dbReference type="SAM" id="MobiDB-lite"/>
    </source>
</evidence>